<protein>
    <recommendedName>
        <fullName evidence="3">Inorganic pyrophosphatase Ppa</fullName>
    </recommendedName>
</protein>
<gene>
    <name evidence="1" type="ORF">JFL75_15710</name>
</gene>
<organism evidence="1 2">
    <name type="scientific">Breznakiella homolactica</name>
    <dbReference type="NCBI Taxonomy" id="2798577"/>
    <lineage>
        <taxon>Bacteria</taxon>
        <taxon>Pseudomonadati</taxon>
        <taxon>Spirochaetota</taxon>
        <taxon>Spirochaetia</taxon>
        <taxon>Spirochaetales</taxon>
        <taxon>Breznakiellaceae</taxon>
        <taxon>Breznakiella</taxon>
    </lineage>
</organism>
<evidence type="ECO:0008006" key="3">
    <source>
        <dbReference type="Google" id="ProtNLM"/>
    </source>
</evidence>
<dbReference type="EMBL" id="CP067089">
    <property type="protein sequence ID" value="QQO08365.1"/>
    <property type="molecule type" value="Genomic_DNA"/>
</dbReference>
<dbReference type="AlphaFoldDB" id="A0A7T7XL90"/>
<dbReference type="RefSeq" id="WP_215625671.1">
    <property type="nucleotide sequence ID" value="NZ_CP067089.2"/>
</dbReference>
<reference evidence="1" key="1">
    <citation type="submission" date="2021-01" db="EMBL/GenBank/DDBJ databases">
        <title>Description of Breznakiella homolactica.</title>
        <authorList>
            <person name="Song Y."/>
            <person name="Brune A."/>
        </authorList>
    </citation>
    <scope>NUCLEOTIDE SEQUENCE</scope>
    <source>
        <strain evidence="1">RmG30</strain>
    </source>
</reference>
<name>A0A7T7XL90_9SPIR</name>
<keyword evidence="2" id="KW-1185">Reference proteome</keyword>
<proteinExistence type="predicted"/>
<sequence length="126" mass="14318">MSISSYLNTLPLSEVIKYAGGPPKDAIPFEGVPKQHPSDKKKLILLYDPLGETPTVIEFKLEDLLHIEDLHSAVTEAGEGIHLVKLWIRKGARGVIMEPFEVDNPIYFKQKIEDIQDRFLKSVHRQ</sequence>
<evidence type="ECO:0000313" key="1">
    <source>
        <dbReference type="EMBL" id="QQO08365.1"/>
    </source>
</evidence>
<accession>A0A7T7XL90</accession>
<evidence type="ECO:0000313" key="2">
    <source>
        <dbReference type="Proteomes" id="UP000595917"/>
    </source>
</evidence>
<dbReference type="Proteomes" id="UP000595917">
    <property type="component" value="Chromosome"/>
</dbReference>
<dbReference type="KEGG" id="bhc:JFL75_15710"/>